<keyword evidence="6" id="KW-0963">Cytoplasm</keyword>
<evidence type="ECO:0000256" key="8">
    <source>
        <dbReference type="ARBA" id="ARBA00022990"/>
    </source>
</evidence>
<evidence type="ECO:0000256" key="18">
    <source>
        <dbReference type="ARBA" id="ARBA00083956"/>
    </source>
</evidence>
<reference evidence="20 21" key="1">
    <citation type="journal article" date="2024" name="Nat. Commun.">
        <title>Phylogenomics reveals the evolutionary origins of lichenization in chlorophyte algae.</title>
        <authorList>
            <person name="Puginier C."/>
            <person name="Libourel C."/>
            <person name="Otte J."/>
            <person name="Skaloud P."/>
            <person name="Haon M."/>
            <person name="Grisel S."/>
            <person name="Petersen M."/>
            <person name="Berrin J.G."/>
            <person name="Delaux P.M."/>
            <person name="Dal Grande F."/>
            <person name="Keller J."/>
        </authorList>
    </citation>
    <scope>NUCLEOTIDE SEQUENCE [LARGE SCALE GENOMIC DNA]</scope>
    <source>
        <strain evidence="20 21">SAG 245.80</strain>
    </source>
</reference>
<protein>
    <recommendedName>
        <fullName evidence="16">Acyl-coenzyme A thioesterase 13</fullName>
    </recommendedName>
    <alternativeName>
        <fullName evidence="17">Hotdog-fold thioesterase superfamily member 2</fullName>
    </alternativeName>
    <alternativeName>
        <fullName evidence="18">Thioesterase superfamily member 2</fullName>
    </alternativeName>
</protein>
<keyword evidence="10" id="KW-0496">Mitochondrion</keyword>
<evidence type="ECO:0000256" key="12">
    <source>
        <dbReference type="ARBA" id="ARBA00023242"/>
    </source>
</evidence>
<keyword evidence="8" id="KW-0007">Acetylation</keyword>
<evidence type="ECO:0000256" key="4">
    <source>
        <dbReference type="ARBA" id="ARBA00004514"/>
    </source>
</evidence>
<evidence type="ECO:0000256" key="5">
    <source>
        <dbReference type="ARBA" id="ARBA00008324"/>
    </source>
</evidence>
<evidence type="ECO:0000256" key="10">
    <source>
        <dbReference type="ARBA" id="ARBA00023128"/>
    </source>
</evidence>
<evidence type="ECO:0000256" key="6">
    <source>
        <dbReference type="ARBA" id="ARBA00022490"/>
    </source>
</evidence>
<comment type="similarity">
    <text evidence="5">Belongs to the thioesterase PaaI family.</text>
</comment>
<dbReference type="CDD" id="cd03443">
    <property type="entry name" value="PaaI_thioesterase"/>
    <property type="match status" value="1"/>
</dbReference>
<organism evidence="20 21">
    <name type="scientific">Elliptochloris bilobata</name>
    <dbReference type="NCBI Taxonomy" id="381761"/>
    <lineage>
        <taxon>Eukaryota</taxon>
        <taxon>Viridiplantae</taxon>
        <taxon>Chlorophyta</taxon>
        <taxon>core chlorophytes</taxon>
        <taxon>Trebouxiophyceae</taxon>
        <taxon>Trebouxiophyceae incertae sedis</taxon>
        <taxon>Elliptochloris clade</taxon>
        <taxon>Elliptochloris</taxon>
    </lineage>
</organism>
<dbReference type="NCBIfam" id="TIGR00369">
    <property type="entry name" value="unchar_dom_1"/>
    <property type="match status" value="1"/>
</dbReference>
<comment type="subunit">
    <text evidence="15">Homotetramer. Interacts with PCTP.</text>
</comment>
<name>A0AAW1S6T9_9CHLO</name>
<evidence type="ECO:0000256" key="1">
    <source>
        <dbReference type="ARBA" id="ARBA00004123"/>
    </source>
</evidence>
<dbReference type="GO" id="GO:0006629">
    <property type="term" value="P:lipid metabolic process"/>
    <property type="evidence" value="ECO:0007669"/>
    <property type="project" value="UniProtKB-KW"/>
</dbReference>
<keyword evidence="7" id="KW-0378">Hydrolase</keyword>
<comment type="subcellular location">
    <subcellularLocation>
        <location evidence="3">Cytoplasm</location>
        <location evidence="3">Cytoskeleton</location>
        <location evidence="3">Spindle</location>
    </subcellularLocation>
    <subcellularLocation>
        <location evidence="4">Cytoplasm</location>
        <location evidence="4">Cytosol</location>
    </subcellularLocation>
    <subcellularLocation>
        <location evidence="2">Mitochondrion</location>
    </subcellularLocation>
    <subcellularLocation>
        <location evidence="1">Nucleus</location>
    </subcellularLocation>
</comment>
<accession>A0AAW1S6T9</accession>
<dbReference type="EMBL" id="JALJOU010000009">
    <property type="protein sequence ID" value="KAK9842085.1"/>
    <property type="molecule type" value="Genomic_DNA"/>
</dbReference>
<dbReference type="InterPro" id="IPR039298">
    <property type="entry name" value="ACOT13"/>
</dbReference>
<evidence type="ECO:0000256" key="13">
    <source>
        <dbReference type="ARBA" id="ARBA00052976"/>
    </source>
</evidence>
<dbReference type="GO" id="GO:0005819">
    <property type="term" value="C:spindle"/>
    <property type="evidence" value="ECO:0007669"/>
    <property type="project" value="UniProtKB-SubCell"/>
</dbReference>
<dbReference type="InterPro" id="IPR003736">
    <property type="entry name" value="PAAI_dom"/>
</dbReference>
<evidence type="ECO:0000256" key="3">
    <source>
        <dbReference type="ARBA" id="ARBA00004186"/>
    </source>
</evidence>
<dbReference type="GO" id="GO:0005829">
    <property type="term" value="C:cytosol"/>
    <property type="evidence" value="ECO:0007669"/>
    <property type="project" value="UniProtKB-SubCell"/>
</dbReference>
<evidence type="ECO:0000256" key="15">
    <source>
        <dbReference type="ARBA" id="ARBA00064709"/>
    </source>
</evidence>
<keyword evidence="21" id="KW-1185">Reference proteome</keyword>
<dbReference type="InterPro" id="IPR029069">
    <property type="entry name" value="HotDog_dom_sf"/>
</dbReference>
<evidence type="ECO:0000259" key="19">
    <source>
        <dbReference type="Pfam" id="PF03061"/>
    </source>
</evidence>
<evidence type="ECO:0000256" key="2">
    <source>
        <dbReference type="ARBA" id="ARBA00004173"/>
    </source>
</evidence>
<comment type="caution">
    <text evidence="20">The sequence shown here is derived from an EMBL/GenBank/DDBJ whole genome shotgun (WGS) entry which is preliminary data.</text>
</comment>
<dbReference type="Proteomes" id="UP001445335">
    <property type="component" value="Unassembled WGS sequence"/>
</dbReference>
<dbReference type="InterPro" id="IPR006683">
    <property type="entry name" value="Thioestr_dom"/>
</dbReference>
<comment type="function">
    <text evidence="14">Catalyzes the hydrolysis of acyl-CoAs into free fatty acids and coenzyme A (CoASH), regulating their respective intracellular levels. Has acyl-CoA thioesterase activity towards medium (C12) and long-chain (C18) fatty acyl-CoA substrates. Can also hydrolyze 3-hydroxyphenylacetyl-CoA and 3,4-dihydroxyphenylacetyl-CoA (in vitro). May play a role in controlling adaptive thermogenesis.</text>
</comment>
<evidence type="ECO:0000256" key="11">
    <source>
        <dbReference type="ARBA" id="ARBA00023212"/>
    </source>
</evidence>
<dbReference type="Gene3D" id="3.10.129.10">
    <property type="entry name" value="Hotdog Thioesterase"/>
    <property type="match status" value="1"/>
</dbReference>
<evidence type="ECO:0000256" key="14">
    <source>
        <dbReference type="ARBA" id="ARBA00058205"/>
    </source>
</evidence>
<proteinExistence type="inferred from homology"/>
<dbReference type="GO" id="GO:0005739">
    <property type="term" value="C:mitochondrion"/>
    <property type="evidence" value="ECO:0007669"/>
    <property type="project" value="UniProtKB-SubCell"/>
</dbReference>
<feature type="domain" description="Thioesterase" evidence="19">
    <location>
        <begin position="63"/>
        <end position="130"/>
    </location>
</feature>
<evidence type="ECO:0000256" key="17">
    <source>
        <dbReference type="ARBA" id="ARBA00081533"/>
    </source>
</evidence>
<keyword evidence="9" id="KW-0443">Lipid metabolism</keyword>
<evidence type="ECO:0000313" key="21">
    <source>
        <dbReference type="Proteomes" id="UP001445335"/>
    </source>
</evidence>
<evidence type="ECO:0000256" key="9">
    <source>
        <dbReference type="ARBA" id="ARBA00023098"/>
    </source>
</evidence>
<evidence type="ECO:0000256" key="7">
    <source>
        <dbReference type="ARBA" id="ARBA00022801"/>
    </source>
</evidence>
<dbReference type="AlphaFoldDB" id="A0AAW1S6T9"/>
<dbReference type="FunFam" id="3.10.129.10:FF:000021">
    <property type="entry name" value="Acyl-coenzyme A thioesterase 13"/>
    <property type="match status" value="1"/>
</dbReference>
<dbReference type="PANTHER" id="PTHR21660">
    <property type="entry name" value="THIOESTERASE SUPERFAMILY MEMBER-RELATED"/>
    <property type="match status" value="1"/>
</dbReference>
<dbReference type="GO" id="GO:0047617">
    <property type="term" value="F:fatty acyl-CoA hydrolase activity"/>
    <property type="evidence" value="ECO:0007669"/>
    <property type="project" value="InterPro"/>
</dbReference>
<gene>
    <name evidence="20" type="ORF">WJX81_007785</name>
</gene>
<dbReference type="GO" id="GO:0005634">
    <property type="term" value="C:nucleus"/>
    <property type="evidence" value="ECO:0007669"/>
    <property type="project" value="UniProtKB-SubCell"/>
</dbReference>
<dbReference type="SUPFAM" id="SSF54637">
    <property type="entry name" value="Thioesterase/thiol ester dehydrase-isomerase"/>
    <property type="match status" value="1"/>
</dbReference>
<comment type="catalytic activity">
    <reaction evidence="13">
        <text>a fatty acyl-CoA + H2O = a fatty acid + CoA + H(+)</text>
        <dbReference type="Rhea" id="RHEA:16781"/>
        <dbReference type="ChEBI" id="CHEBI:15377"/>
        <dbReference type="ChEBI" id="CHEBI:15378"/>
        <dbReference type="ChEBI" id="CHEBI:28868"/>
        <dbReference type="ChEBI" id="CHEBI:57287"/>
        <dbReference type="ChEBI" id="CHEBI:77636"/>
    </reaction>
    <physiologicalReaction direction="left-to-right" evidence="13">
        <dbReference type="Rhea" id="RHEA:16782"/>
    </physiologicalReaction>
</comment>
<keyword evidence="11" id="KW-0206">Cytoskeleton</keyword>
<dbReference type="Pfam" id="PF03061">
    <property type="entry name" value="4HBT"/>
    <property type="match status" value="1"/>
</dbReference>
<sequence>MGTVEAGKLFLEALTCAGEQPDLNAASNFDTTALNGLKDIRATPGHVVCTLPVSKRVQNRYTTLHGGCIATLVDTVTSAALVTVSKRSGVSLGIGIDYLSPGTGGEEVEIDARVVKVGRTVATINADIRMAGSGRLVAQGRHTKFLPADEQEVKGLPRAKL</sequence>
<keyword evidence="12" id="KW-0539">Nucleus</keyword>
<evidence type="ECO:0000313" key="20">
    <source>
        <dbReference type="EMBL" id="KAK9842085.1"/>
    </source>
</evidence>
<evidence type="ECO:0000256" key="16">
    <source>
        <dbReference type="ARBA" id="ARBA00067273"/>
    </source>
</evidence>
<dbReference type="PANTHER" id="PTHR21660:SF1">
    <property type="entry name" value="ACYL-COENZYME A THIOESTERASE 13"/>
    <property type="match status" value="1"/>
</dbReference>